<feature type="DNA-binding region" description="H-T-H motif" evidence="2">
    <location>
        <begin position="29"/>
        <end position="48"/>
    </location>
</feature>
<dbReference type="OrthoDB" id="9789566at2"/>
<dbReference type="Pfam" id="PF00440">
    <property type="entry name" value="TetR_N"/>
    <property type="match status" value="1"/>
</dbReference>
<sequence>MSEEKDDVRSRILRSAKGLFARQGFDKTTVRQICEEADANVALVSYHFGGKEGVFEAIFDTYFPDHRLDEMPSSTDPATELRYIIQGATSFRLKDREIGAIIQQELALQSPRVDVIERHRGQVWNRLRLILEKGKEEGIFQFASLDTTHLFVIGTLLSDVRMVDAQGASQLAELGIKQFIDDMEIYIFSALHYTGTLQ</sequence>
<evidence type="ECO:0000259" key="3">
    <source>
        <dbReference type="PROSITE" id="PS50977"/>
    </source>
</evidence>
<dbReference type="Gene3D" id="1.10.10.60">
    <property type="entry name" value="Homeodomain-like"/>
    <property type="match status" value="1"/>
</dbReference>
<dbReference type="Gene3D" id="1.10.357.10">
    <property type="entry name" value="Tetracycline Repressor, domain 2"/>
    <property type="match status" value="1"/>
</dbReference>
<dbReference type="PANTHER" id="PTHR30328:SF54">
    <property type="entry name" value="HTH-TYPE TRANSCRIPTIONAL REPRESSOR SCO4008"/>
    <property type="match status" value="1"/>
</dbReference>
<dbReference type="SUPFAM" id="SSF48498">
    <property type="entry name" value="Tetracyclin repressor-like, C-terminal domain"/>
    <property type="match status" value="1"/>
</dbReference>
<reference evidence="4 5" key="1">
    <citation type="submission" date="2017-07" db="EMBL/GenBank/DDBJ databases">
        <title>Paenibacillus herberti R33 genome sequencing and assembly.</title>
        <authorList>
            <person name="Su W."/>
        </authorList>
    </citation>
    <scope>NUCLEOTIDE SEQUENCE [LARGE SCALE GENOMIC DNA]</scope>
    <source>
        <strain evidence="4 5">R33</strain>
    </source>
</reference>
<dbReference type="PROSITE" id="PS01081">
    <property type="entry name" value="HTH_TETR_1"/>
    <property type="match status" value="1"/>
</dbReference>
<evidence type="ECO:0000256" key="1">
    <source>
        <dbReference type="ARBA" id="ARBA00023125"/>
    </source>
</evidence>
<dbReference type="Proteomes" id="UP000215145">
    <property type="component" value="Unassembled WGS sequence"/>
</dbReference>
<dbReference type="GO" id="GO:0003677">
    <property type="term" value="F:DNA binding"/>
    <property type="evidence" value="ECO:0007669"/>
    <property type="project" value="UniProtKB-UniRule"/>
</dbReference>
<evidence type="ECO:0000313" key="5">
    <source>
        <dbReference type="Proteomes" id="UP000215145"/>
    </source>
</evidence>
<keyword evidence="1 2" id="KW-0238">DNA-binding</keyword>
<dbReference type="InterPro" id="IPR001647">
    <property type="entry name" value="HTH_TetR"/>
</dbReference>
<dbReference type="RefSeq" id="WP_089524870.1">
    <property type="nucleotide sequence ID" value="NZ_NMUQ01000002.1"/>
</dbReference>
<dbReference type="PANTHER" id="PTHR30328">
    <property type="entry name" value="TRANSCRIPTIONAL REPRESSOR"/>
    <property type="match status" value="1"/>
</dbReference>
<organism evidence="4 5">
    <name type="scientific">Paenibacillus herberti</name>
    <dbReference type="NCBI Taxonomy" id="1619309"/>
    <lineage>
        <taxon>Bacteria</taxon>
        <taxon>Bacillati</taxon>
        <taxon>Bacillota</taxon>
        <taxon>Bacilli</taxon>
        <taxon>Bacillales</taxon>
        <taxon>Paenibacillaceae</taxon>
        <taxon>Paenibacillus</taxon>
    </lineage>
</organism>
<dbReference type="InterPro" id="IPR036271">
    <property type="entry name" value="Tet_transcr_reg_TetR-rel_C_sf"/>
</dbReference>
<dbReference type="SUPFAM" id="SSF46689">
    <property type="entry name" value="Homeodomain-like"/>
    <property type="match status" value="1"/>
</dbReference>
<dbReference type="EMBL" id="NMUQ01000002">
    <property type="protein sequence ID" value="OXM14047.1"/>
    <property type="molecule type" value="Genomic_DNA"/>
</dbReference>
<dbReference type="AlphaFoldDB" id="A0A229NVZ0"/>
<comment type="caution">
    <text evidence="4">The sequence shown here is derived from an EMBL/GenBank/DDBJ whole genome shotgun (WGS) entry which is preliminary data.</text>
</comment>
<dbReference type="PROSITE" id="PS50977">
    <property type="entry name" value="HTH_TETR_2"/>
    <property type="match status" value="1"/>
</dbReference>
<dbReference type="InterPro" id="IPR009057">
    <property type="entry name" value="Homeodomain-like_sf"/>
</dbReference>
<keyword evidence="5" id="KW-1185">Reference proteome</keyword>
<feature type="domain" description="HTH tetR-type" evidence="3">
    <location>
        <begin position="6"/>
        <end position="66"/>
    </location>
</feature>
<dbReference type="GO" id="GO:0006355">
    <property type="term" value="P:regulation of DNA-templated transcription"/>
    <property type="evidence" value="ECO:0007669"/>
    <property type="project" value="UniProtKB-ARBA"/>
</dbReference>
<dbReference type="InterPro" id="IPR023772">
    <property type="entry name" value="DNA-bd_HTH_TetR-type_CS"/>
</dbReference>
<dbReference type="InterPro" id="IPR050109">
    <property type="entry name" value="HTH-type_TetR-like_transc_reg"/>
</dbReference>
<proteinExistence type="predicted"/>
<accession>A0A229NVZ0</accession>
<evidence type="ECO:0000256" key="2">
    <source>
        <dbReference type="PROSITE-ProRule" id="PRU00335"/>
    </source>
</evidence>
<gene>
    <name evidence="4" type="ORF">CGZ75_13720</name>
</gene>
<protein>
    <submittedName>
        <fullName evidence="4">TetR family transcriptional regulator</fullName>
    </submittedName>
</protein>
<evidence type="ECO:0000313" key="4">
    <source>
        <dbReference type="EMBL" id="OXM14047.1"/>
    </source>
</evidence>
<name>A0A229NVZ0_9BACL</name>